<evidence type="ECO:0000256" key="1">
    <source>
        <dbReference type="SAM" id="Phobius"/>
    </source>
</evidence>
<dbReference type="AlphaFoldDB" id="A0A0S2K2C2"/>
<reference evidence="2 3" key="1">
    <citation type="submission" date="2015-11" db="EMBL/GenBank/DDBJ databases">
        <authorList>
            <person name="Zhang Y."/>
            <person name="Guo Z."/>
        </authorList>
    </citation>
    <scope>NUCLEOTIDE SEQUENCE [LARGE SCALE GENOMIC DNA]</scope>
    <source>
        <strain evidence="2 3">KCTC 12086</strain>
    </source>
</reference>
<dbReference type="EMBL" id="CP013187">
    <property type="protein sequence ID" value="ALO42492.1"/>
    <property type="molecule type" value="Genomic_DNA"/>
</dbReference>
<proteinExistence type="predicted"/>
<accession>A0A0S2K2C2</accession>
<feature type="transmembrane region" description="Helical" evidence="1">
    <location>
        <begin position="131"/>
        <end position="153"/>
    </location>
</feature>
<dbReference type="KEGG" id="pphe:PP2015_1994"/>
<organism evidence="2 3">
    <name type="scientific">Pseudoalteromonas phenolica</name>
    <dbReference type="NCBI Taxonomy" id="161398"/>
    <lineage>
        <taxon>Bacteria</taxon>
        <taxon>Pseudomonadati</taxon>
        <taxon>Pseudomonadota</taxon>
        <taxon>Gammaproteobacteria</taxon>
        <taxon>Alteromonadales</taxon>
        <taxon>Pseudoalteromonadaceae</taxon>
        <taxon>Pseudoalteromonas</taxon>
    </lineage>
</organism>
<protein>
    <submittedName>
        <fullName evidence="2">Uncharacterized protein</fullName>
    </submittedName>
</protein>
<evidence type="ECO:0000313" key="2">
    <source>
        <dbReference type="EMBL" id="ALO42492.1"/>
    </source>
</evidence>
<feature type="transmembrane region" description="Helical" evidence="1">
    <location>
        <begin position="99"/>
        <end position="119"/>
    </location>
</feature>
<dbReference type="STRING" id="161398.PP2015_1994"/>
<name>A0A0S2K2C2_9GAMM</name>
<dbReference type="OrthoDB" id="6266681at2"/>
<keyword evidence="3" id="KW-1185">Reference proteome</keyword>
<dbReference type="RefSeq" id="WP_058030152.1">
    <property type="nucleotide sequence ID" value="NZ_CP013187.1"/>
</dbReference>
<evidence type="ECO:0000313" key="3">
    <source>
        <dbReference type="Proteomes" id="UP000061457"/>
    </source>
</evidence>
<feature type="transmembrane region" description="Helical" evidence="1">
    <location>
        <begin position="21"/>
        <end position="40"/>
    </location>
</feature>
<feature type="transmembrane region" description="Helical" evidence="1">
    <location>
        <begin position="60"/>
        <end position="78"/>
    </location>
</feature>
<sequence>MTRQQKFKEWLDSCSFREVTLLVDLLICGYLMFYYLRAVLLASTEQLSDITWVSGLLGNVIFYSIVLMIASYILLALASDKELEQPMDVREKQINLIGYKYSAWILQIGLAVGIFQYQIEANQFFADKISMPFLPLHIMVVAFILAEIVFYGVQLIKGRTGAIYD</sequence>
<keyword evidence="1" id="KW-0812">Transmembrane</keyword>
<keyword evidence="1" id="KW-1133">Transmembrane helix</keyword>
<dbReference type="PATRIC" id="fig|161398.10.peg.2025"/>
<keyword evidence="1" id="KW-0472">Membrane</keyword>
<dbReference type="Proteomes" id="UP000061457">
    <property type="component" value="Chromosome I"/>
</dbReference>
<gene>
    <name evidence="2" type="ORF">PP2015_1994</name>
</gene>